<protein>
    <submittedName>
        <fullName evidence="3">Uncharacterized protein</fullName>
    </submittedName>
</protein>
<feature type="transmembrane region" description="Helical" evidence="2">
    <location>
        <begin position="372"/>
        <end position="392"/>
    </location>
</feature>
<keyword evidence="2" id="KW-1133">Transmembrane helix</keyword>
<feature type="compositionally biased region" description="Low complexity" evidence="1">
    <location>
        <begin position="125"/>
        <end position="138"/>
    </location>
</feature>
<feature type="transmembrane region" description="Helical" evidence="2">
    <location>
        <begin position="342"/>
        <end position="365"/>
    </location>
</feature>
<feature type="compositionally biased region" description="Polar residues" evidence="1">
    <location>
        <begin position="246"/>
        <end position="258"/>
    </location>
</feature>
<keyword evidence="2" id="KW-0472">Membrane</keyword>
<evidence type="ECO:0000256" key="1">
    <source>
        <dbReference type="SAM" id="MobiDB-lite"/>
    </source>
</evidence>
<evidence type="ECO:0000313" key="3">
    <source>
        <dbReference type="EMBL" id="QGU06343.1"/>
    </source>
</evidence>
<reference evidence="3 4" key="1">
    <citation type="submission" date="2019-11" db="EMBL/GenBank/DDBJ databases">
        <title>Complete genome sequence of Corynebacterium kalinowskii 1959, a novel Corynebacterium species isolated from soil of a small paddock in Vilsendorf, Germany.</title>
        <authorList>
            <person name="Schaffert L."/>
            <person name="Ruwe M."/>
            <person name="Milse J."/>
            <person name="Hanuschka K."/>
            <person name="Ortseifen V."/>
            <person name="Droste J."/>
            <person name="Brandt D."/>
            <person name="Schlueter L."/>
            <person name="Kutter Y."/>
            <person name="Vinke S."/>
            <person name="Viehoefer P."/>
            <person name="Jacob L."/>
            <person name="Luebke N.-C."/>
            <person name="Schulte-Berndt E."/>
            <person name="Hain C."/>
            <person name="Linder M."/>
            <person name="Schmidt P."/>
            <person name="Wollenschlaeger L."/>
            <person name="Luttermann T."/>
            <person name="Thieme E."/>
            <person name="Hassa J."/>
            <person name="Haak M."/>
            <person name="Wittchen M."/>
            <person name="Mentz A."/>
            <person name="Persicke M."/>
            <person name="Busche T."/>
            <person name="Ruckert C."/>
        </authorList>
    </citation>
    <scope>NUCLEOTIDE SEQUENCE [LARGE SCALE GENOMIC DNA]</scope>
    <source>
        <strain evidence="3 4">2039</strain>
    </source>
</reference>
<keyword evidence="2" id="KW-0812">Transmembrane</keyword>
<feature type="transmembrane region" description="Helical" evidence="2">
    <location>
        <begin position="398"/>
        <end position="421"/>
    </location>
</feature>
<evidence type="ECO:0000256" key="2">
    <source>
        <dbReference type="SAM" id="Phobius"/>
    </source>
</evidence>
<dbReference type="RefSeq" id="WP_156229913.1">
    <property type="nucleotide sequence ID" value="NZ_CP046455.1"/>
</dbReference>
<gene>
    <name evidence="3" type="ORF">COCCU_01920</name>
</gene>
<dbReference type="AlphaFoldDB" id="A0A6B8VQE7"/>
<feature type="compositionally biased region" description="Basic and acidic residues" evidence="1">
    <location>
        <begin position="139"/>
        <end position="150"/>
    </location>
</feature>
<feature type="compositionally biased region" description="Basic and acidic residues" evidence="1">
    <location>
        <begin position="218"/>
        <end position="231"/>
    </location>
</feature>
<dbReference type="KEGG" id="cok:COCCU_01920"/>
<name>A0A6B8VQE7_9CORY</name>
<sequence>MSDEKQLTVAELLARSGKNAPTGDKSRPRRRRSLEEGGVSVAELTGSIPKVKAKPAEARHSNVPMDQELGEGADPAENSAAKTPAQPKAAETPKPADLPKGDAPKPATATPASEKQAPATPQKPSPAAAGPATPAKPAGGEKKTDVEKRAGKSGQTSAADKFAAAKAAATAKTAAPAQSATPEKSEKPRAGGFPSADAATAAPAPGSPAAKAATAEPKATEPKTAEPKTAEPKTVASKDQPLKTADLSSGKTSPSGEDTQVIGAVEADEPLRRGPVTASAAQSAAAGVPAALATGVGIAQTTDATGEIPLVGDAAPVETEVEDELEDELEEELEEDEGISPAAVIGLAVAGIILGILVFLGFDYLWGNFNRVFVGIAALVVTLAMVLGTRALRTTNDGLSMTLAGAAGLLMSFGPALIMYLT</sequence>
<feature type="compositionally biased region" description="Low complexity" evidence="1">
    <location>
        <begin position="194"/>
        <end position="217"/>
    </location>
</feature>
<proteinExistence type="predicted"/>
<feature type="compositionally biased region" description="Low complexity" evidence="1">
    <location>
        <begin position="158"/>
        <end position="181"/>
    </location>
</feature>
<keyword evidence="4" id="KW-1185">Reference proteome</keyword>
<evidence type="ECO:0000313" key="4">
    <source>
        <dbReference type="Proteomes" id="UP000424462"/>
    </source>
</evidence>
<dbReference type="Proteomes" id="UP000424462">
    <property type="component" value="Chromosome"/>
</dbReference>
<organism evidence="3 4">
    <name type="scientific">Corynebacterium occultum</name>
    <dbReference type="NCBI Taxonomy" id="2675219"/>
    <lineage>
        <taxon>Bacteria</taxon>
        <taxon>Bacillati</taxon>
        <taxon>Actinomycetota</taxon>
        <taxon>Actinomycetes</taxon>
        <taxon>Mycobacteriales</taxon>
        <taxon>Corynebacteriaceae</taxon>
        <taxon>Corynebacterium</taxon>
    </lineage>
</organism>
<dbReference type="EMBL" id="CP046455">
    <property type="protein sequence ID" value="QGU06343.1"/>
    <property type="molecule type" value="Genomic_DNA"/>
</dbReference>
<feature type="region of interest" description="Disordered" evidence="1">
    <location>
        <begin position="12"/>
        <end position="260"/>
    </location>
</feature>
<accession>A0A6B8VQE7</accession>